<dbReference type="EMBL" id="AMGY01000001">
    <property type="protein sequence ID" value="EXJ92792.1"/>
    <property type="molecule type" value="Genomic_DNA"/>
</dbReference>
<dbReference type="Pfam" id="PF09587">
    <property type="entry name" value="PGA_cap"/>
    <property type="match status" value="1"/>
</dbReference>
<feature type="domain" description="Capsule synthesis protein CapA" evidence="2">
    <location>
        <begin position="4"/>
        <end position="270"/>
    </location>
</feature>
<dbReference type="HOGENOM" id="CLU_038823_2_0_1"/>
<evidence type="ECO:0000313" key="4">
    <source>
        <dbReference type="Proteomes" id="UP000019478"/>
    </source>
</evidence>
<dbReference type="AlphaFoldDB" id="W9YIS6"/>
<dbReference type="InterPro" id="IPR029052">
    <property type="entry name" value="Metallo-depent_PP-like"/>
</dbReference>
<dbReference type="eggNOG" id="ENOG502S32D">
    <property type="taxonomic scope" value="Eukaryota"/>
</dbReference>
<protein>
    <recommendedName>
        <fullName evidence="2">Capsule synthesis protein CapA domain-containing protein</fullName>
    </recommendedName>
</protein>
<dbReference type="OrthoDB" id="189619at2759"/>
<dbReference type="CDD" id="cd07381">
    <property type="entry name" value="MPP_CapA"/>
    <property type="match status" value="1"/>
</dbReference>
<reference evidence="3 4" key="1">
    <citation type="submission" date="2013-03" db="EMBL/GenBank/DDBJ databases">
        <title>The Genome Sequence of Capronia epimyces CBS 606.96.</title>
        <authorList>
            <consortium name="The Broad Institute Genomics Platform"/>
            <person name="Cuomo C."/>
            <person name="de Hoog S."/>
            <person name="Gorbushina A."/>
            <person name="Walker B."/>
            <person name="Young S.K."/>
            <person name="Zeng Q."/>
            <person name="Gargeya S."/>
            <person name="Fitzgerald M."/>
            <person name="Haas B."/>
            <person name="Abouelleil A."/>
            <person name="Allen A.W."/>
            <person name="Alvarado L."/>
            <person name="Arachchi H.M."/>
            <person name="Berlin A.M."/>
            <person name="Chapman S.B."/>
            <person name="Gainer-Dewar J."/>
            <person name="Goldberg J."/>
            <person name="Griggs A."/>
            <person name="Gujja S."/>
            <person name="Hansen M."/>
            <person name="Howarth C."/>
            <person name="Imamovic A."/>
            <person name="Ireland A."/>
            <person name="Larimer J."/>
            <person name="McCowan C."/>
            <person name="Murphy C."/>
            <person name="Pearson M."/>
            <person name="Poon T.W."/>
            <person name="Priest M."/>
            <person name="Roberts A."/>
            <person name="Saif S."/>
            <person name="Shea T."/>
            <person name="Sisk P."/>
            <person name="Sykes S."/>
            <person name="Wortman J."/>
            <person name="Nusbaum C."/>
            <person name="Birren B."/>
        </authorList>
    </citation>
    <scope>NUCLEOTIDE SEQUENCE [LARGE SCALE GENOMIC DNA]</scope>
    <source>
        <strain evidence="3 4">CBS 606.96</strain>
    </source>
</reference>
<dbReference type="RefSeq" id="XP_007729682.1">
    <property type="nucleotide sequence ID" value="XM_007731492.1"/>
</dbReference>
<sequence>MTFSLIATGDLVLHGPLKNPTGPGTFYDHVRAADSVFANLEMPFSSDGYAVEKLIPLRCAPDHAPILRDLGIDVVTVANNHGMDYGIEGLRSTLGALDRVGVSHVGGGLNVTESFAATVKDQNGTRVAYIGVTTTLPNGAGAGPKRPGLAGVRVFTKFVIDTVTLDESPGMSPFVETSTYKPDEEVLLQAIRDAKAQADIVLVAIHWGVPHGWVASSQDEIATYQQPLAHTMIDAGASAIFGHHPHVVQGVEFYRDVPIFYSLGNFIFSNNIVTPDANWRTYPEYSWNSLQRSLSNIGALAKLSWSAGKLSSCSLIPLTLPEDGEPVEATPDDAQLLLSRLNALSHARGAAVELKKLDRGYEFIVTQTQTVA</sequence>
<evidence type="ECO:0000259" key="2">
    <source>
        <dbReference type="SMART" id="SM00854"/>
    </source>
</evidence>
<dbReference type="InterPro" id="IPR019079">
    <property type="entry name" value="Capsule_synth_CapA"/>
</dbReference>
<dbReference type="PANTHER" id="PTHR33393:SF13">
    <property type="entry name" value="PGA BIOSYNTHESIS PROTEIN CAPA"/>
    <property type="match status" value="1"/>
</dbReference>
<name>W9YIS6_9EURO</name>
<evidence type="ECO:0000313" key="3">
    <source>
        <dbReference type="EMBL" id="EXJ92792.1"/>
    </source>
</evidence>
<gene>
    <name evidence="3" type="ORF">A1O3_01345</name>
</gene>
<dbReference type="Proteomes" id="UP000019478">
    <property type="component" value="Unassembled WGS sequence"/>
</dbReference>
<evidence type="ECO:0000256" key="1">
    <source>
        <dbReference type="ARBA" id="ARBA00005662"/>
    </source>
</evidence>
<dbReference type="SMART" id="SM00854">
    <property type="entry name" value="PGA_cap"/>
    <property type="match status" value="1"/>
</dbReference>
<dbReference type="PANTHER" id="PTHR33393">
    <property type="entry name" value="POLYGLUTAMINE SYNTHESIS ACCESSORY PROTEIN RV0574C-RELATED"/>
    <property type="match status" value="1"/>
</dbReference>
<dbReference type="GeneID" id="19165482"/>
<organism evidence="3 4">
    <name type="scientific">Capronia epimyces CBS 606.96</name>
    <dbReference type="NCBI Taxonomy" id="1182542"/>
    <lineage>
        <taxon>Eukaryota</taxon>
        <taxon>Fungi</taxon>
        <taxon>Dikarya</taxon>
        <taxon>Ascomycota</taxon>
        <taxon>Pezizomycotina</taxon>
        <taxon>Eurotiomycetes</taxon>
        <taxon>Chaetothyriomycetidae</taxon>
        <taxon>Chaetothyriales</taxon>
        <taxon>Herpotrichiellaceae</taxon>
        <taxon>Capronia</taxon>
    </lineage>
</organism>
<comment type="similarity">
    <text evidence="1">Belongs to the CapA family.</text>
</comment>
<comment type="caution">
    <text evidence="3">The sequence shown here is derived from an EMBL/GenBank/DDBJ whole genome shotgun (WGS) entry which is preliminary data.</text>
</comment>
<proteinExistence type="inferred from homology"/>
<dbReference type="SUPFAM" id="SSF56300">
    <property type="entry name" value="Metallo-dependent phosphatases"/>
    <property type="match status" value="1"/>
</dbReference>
<keyword evidence="4" id="KW-1185">Reference proteome</keyword>
<accession>W9YIS6</accession>
<dbReference type="Gene3D" id="3.60.21.10">
    <property type="match status" value="1"/>
</dbReference>
<dbReference type="InterPro" id="IPR052169">
    <property type="entry name" value="CW_Biosynth-Accessory"/>
</dbReference>